<evidence type="ECO:0000259" key="1">
    <source>
        <dbReference type="Pfam" id="PF09449"/>
    </source>
</evidence>
<dbReference type="RefSeq" id="WP_196825137.1">
    <property type="nucleotide sequence ID" value="NZ_CP046980.1"/>
</dbReference>
<proteinExistence type="predicted"/>
<name>A0A931E159_9CORY</name>
<dbReference type="AlphaFoldDB" id="A0A931E159"/>
<comment type="caution">
    <text evidence="2">The sequence shown here is derived from an EMBL/GenBank/DDBJ whole genome shotgun (WGS) entry which is preliminary data.</text>
</comment>
<dbReference type="PROSITE" id="PS51257">
    <property type="entry name" value="PROKAR_LIPOPROTEIN"/>
    <property type="match status" value="1"/>
</dbReference>
<dbReference type="SUPFAM" id="SSF55724">
    <property type="entry name" value="Mog1p/PsbP-like"/>
    <property type="match status" value="1"/>
</dbReference>
<evidence type="ECO:0000313" key="2">
    <source>
        <dbReference type="EMBL" id="MBG6122809.1"/>
    </source>
</evidence>
<dbReference type="InterPro" id="IPR016123">
    <property type="entry name" value="Mog1/PsbP_a/b/a-sand"/>
</dbReference>
<dbReference type="Gene3D" id="3.40.1000.10">
    <property type="entry name" value="Mog1/PsbP, alpha/beta/alpha sandwich"/>
    <property type="match status" value="1"/>
</dbReference>
<organism evidence="2 3">
    <name type="scientific">Corynebacterium aquatimens</name>
    <dbReference type="NCBI Taxonomy" id="1190508"/>
    <lineage>
        <taxon>Bacteria</taxon>
        <taxon>Bacillati</taxon>
        <taxon>Actinomycetota</taxon>
        <taxon>Actinomycetes</taxon>
        <taxon>Mycobacteriales</taxon>
        <taxon>Corynebacteriaceae</taxon>
        <taxon>Corynebacterium</taxon>
    </lineage>
</organism>
<reference evidence="2" key="1">
    <citation type="submission" date="2020-11" db="EMBL/GenBank/DDBJ databases">
        <title>Sequencing the genomes of 1000 actinobacteria strains.</title>
        <authorList>
            <person name="Klenk H.-P."/>
        </authorList>
    </citation>
    <scope>NUCLEOTIDE SEQUENCE</scope>
    <source>
        <strain evidence="2">DSM 45632</strain>
    </source>
</reference>
<gene>
    <name evidence="2" type="ORF">IW254_001778</name>
</gene>
<dbReference type="EMBL" id="JADOUE010000001">
    <property type="protein sequence ID" value="MBG6122809.1"/>
    <property type="molecule type" value="Genomic_DNA"/>
</dbReference>
<accession>A0A931E159</accession>
<protein>
    <submittedName>
        <fullName evidence="2">UPF0176 protein</fullName>
    </submittedName>
</protein>
<dbReference type="InterPro" id="IPR018567">
    <property type="entry name" value="DUF2020"/>
</dbReference>
<evidence type="ECO:0000313" key="3">
    <source>
        <dbReference type="Proteomes" id="UP000658613"/>
    </source>
</evidence>
<sequence>MRRSLLTAPTLACTAVILCGCTGTSLEPSGSSTALESPAAQPVDAVPIAEVAHPGAKTDADTCPYLSNDFVEKTNGQKVTGVHVDQRFITPGCVFWSFGDEWQVRVTVRHVGSADEARRFVDKQAPVDSTDPAELPGGWQGGRGGKLPTVFAVSKGTVAVAVSTDQAQSVKAELIAQAVIKNLKL</sequence>
<keyword evidence="3" id="KW-1185">Reference proteome</keyword>
<dbReference type="Proteomes" id="UP000658613">
    <property type="component" value="Unassembled WGS sequence"/>
</dbReference>
<dbReference type="Pfam" id="PF09449">
    <property type="entry name" value="DUF2020"/>
    <property type="match status" value="1"/>
</dbReference>
<feature type="domain" description="DUF2020" evidence="1">
    <location>
        <begin position="42"/>
        <end position="185"/>
    </location>
</feature>